<evidence type="ECO:0000256" key="6">
    <source>
        <dbReference type="ARBA" id="ARBA00022832"/>
    </source>
</evidence>
<feature type="transmembrane region" description="Helical" evidence="12">
    <location>
        <begin position="208"/>
        <end position="226"/>
    </location>
</feature>
<dbReference type="GO" id="GO:0030148">
    <property type="term" value="P:sphingolipid biosynthetic process"/>
    <property type="evidence" value="ECO:0007669"/>
    <property type="project" value="TreeGrafter"/>
</dbReference>
<keyword evidence="8 12" id="KW-0443">Lipid metabolism</keyword>
<dbReference type="EC" id="2.3.1.199" evidence="12"/>
<dbReference type="GO" id="GO:0034625">
    <property type="term" value="P:fatty acid elongation, monounsaturated fatty acid"/>
    <property type="evidence" value="ECO:0007669"/>
    <property type="project" value="TreeGrafter"/>
</dbReference>
<dbReference type="PROSITE" id="PS01188">
    <property type="entry name" value="ELO"/>
    <property type="match status" value="1"/>
</dbReference>
<dbReference type="GO" id="GO:0042761">
    <property type="term" value="P:very long-chain fatty acid biosynthetic process"/>
    <property type="evidence" value="ECO:0007669"/>
    <property type="project" value="TreeGrafter"/>
</dbReference>
<keyword evidence="10 12" id="KW-0275">Fatty acid biosynthesis</keyword>
<accession>A0A1X7UNW5</accession>
<keyword evidence="4 12" id="KW-0808">Transferase</keyword>
<evidence type="ECO:0000256" key="9">
    <source>
        <dbReference type="ARBA" id="ARBA00023136"/>
    </source>
</evidence>
<dbReference type="EnsemblMetazoa" id="XM_003387202.3">
    <property type="protein sequence ID" value="XP_003387250.1"/>
    <property type="gene ID" value="LOC100635150"/>
</dbReference>
<feature type="transmembrane region" description="Helical" evidence="12">
    <location>
        <begin position="185"/>
        <end position="202"/>
    </location>
</feature>
<proteinExistence type="inferred from homology"/>
<dbReference type="STRING" id="400682.A0A1X7UNW5"/>
<evidence type="ECO:0000256" key="12">
    <source>
        <dbReference type="RuleBase" id="RU361115"/>
    </source>
</evidence>
<dbReference type="PANTHER" id="PTHR11157:SF134">
    <property type="entry name" value="ELONGATION OF FATTY ACIDS PROTEIN 1-RELATED"/>
    <property type="match status" value="1"/>
</dbReference>
<keyword evidence="3 12" id="KW-0444">Lipid biosynthesis</keyword>
<comment type="subcellular location">
    <subcellularLocation>
        <location evidence="1">Membrane</location>
        <topology evidence="1">Multi-pass membrane protein</topology>
    </subcellularLocation>
</comment>
<evidence type="ECO:0000256" key="7">
    <source>
        <dbReference type="ARBA" id="ARBA00022989"/>
    </source>
</evidence>
<dbReference type="InterPro" id="IPR030457">
    <property type="entry name" value="ELO_CS"/>
</dbReference>
<dbReference type="GO" id="GO:0005789">
    <property type="term" value="C:endoplasmic reticulum membrane"/>
    <property type="evidence" value="ECO:0007669"/>
    <property type="project" value="TreeGrafter"/>
</dbReference>
<feature type="transmembrane region" description="Helical" evidence="12">
    <location>
        <begin position="52"/>
        <end position="75"/>
    </location>
</feature>
<keyword evidence="14" id="KW-1185">Reference proteome</keyword>
<dbReference type="GO" id="GO:0019367">
    <property type="term" value="P:fatty acid elongation, saturated fatty acid"/>
    <property type="evidence" value="ECO:0007669"/>
    <property type="project" value="TreeGrafter"/>
</dbReference>
<dbReference type="PANTHER" id="PTHR11157">
    <property type="entry name" value="FATTY ACID ACYL TRANSFERASE-RELATED"/>
    <property type="match status" value="1"/>
</dbReference>
<evidence type="ECO:0000256" key="4">
    <source>
        <dbReference type="ARBA" id="ARBA00022679"/>
    </source>
</evidence>
<evidence type="ECO:0000313" key="14">
    <source>
        <dbReference type="Proteomes" id="UP000007879"/>
    </source>
</evidence>
<evidence type="ECO:0000256" key="5">
    <source>
        <dbReference type="ARBA" id="ARBA00022692"/>
    </source>
</evidence>
<evidence type="ECO:0000256" key="10">
    <source>
        <dbReference type="ARBA" id="ARBA00023160"/>
    </source>
</evidence>
<name>A0A1X7UNW5_AMPQE</name>
<protein>
    <recommendedName>
        <fullName evidence="12">Elongation of very long chain fatty acids protein</fullName>
        <ecNumber evidence="12">2.3.1.199</ecNumber>
    </recommendedName>
    <alternativeName>
        <fullName evidence="12">Very-long-chain 3-oxoacyl-CoA synthase</fullName>
    </alternativeName>
</protein>
<comment type="similarity">
    <text evidence="2 12">Belongs to the ELO family.</text>
</comment>
<dbReference type="Pfam" id="PF01151">
    <property type="entry name" value="ELO"/>
    <property type="match status" value="1"/>
</dbReference>
<dbReference type="Proteomes" id="UP000007879">
    <property type="component" value="Unassembled WGS sequence"/>
</dbReference>
<keyword evidence="5 12" id="KW-0812">Transmembrane</keyword>
<dbReference type="GO" id="GO:0034626">
    <property type="term" value="P:fatty acid elongation, polyunsaturated fatty acid"/>
    <property type="evidence" value="ECO:0007669"/>
    <property type="project" value="TreeGrafter"/>
</dbReference>
<evidence type="ECO:0000256" key="1">
    <source>
        <dbReference type="ARBA" id="ARBA00004141"/>
    </source>
</evidence>
<dbReference type="eggNOG" id="KOG3071">
    <property type="taxonomic scope" value="Eukaryota"/>
</dbReference>
<reference evidence="13" key="2">
    <citation type="submission" date="2017-05" db="UniProtKB">
        <authorList>
            <consortium name="EnsemblMetazoa"/>
        </authorList>
    </citation>
    <scope>IDENTIFICATION</scope>
</reference>
<dbReference type="OrthoDB" id="434092at2759"/>
<evidence type="ECO:0000256" key="11">
    <source>
        <dbReference type="ARBA" id="ARBA00047375"/>
    </source>
</evidence>
<sequence length="240" mass="28036">MEAESRWSSYPRVFKRFLYSYSMVIVPLYLLMVFSARRLMKLFNPMQLRAPLILHNVICCITSVISLYLLTAGLWEGGSLLKLSISTEHLSLGLYIYWLSKYYELLDTVFMILRHKTRQISFLHVFHHSSMPFLADYGYHYAPWPPIGFGLALNSFVHIVMYSYYAMTACVPLHDFTWKKLITQLQIAQFIIGVVVGLFGYLNEGYCIFAFLYPLALIGLFSNYYYHAFFKRKLAIKKSS</sequence>
<evidence type="ECO:0000256" key="2">
    <source>
        <dbReference type="ARBA" id="ARBA00007263"/>
    </source>
</evidence>
<evidence type="ECO:0000313" key="13">
    <source>
        <dbReference type="EnsemblMetazoa" id="Aqu2.1.29346_001"/>
    </source>
</evidence>
<evidence type="ECO:0000256" key="3">
    <source>
        <dbReference type="ARBA" id="ARBA00022516"/>
    </source>
</evidence>
<dbReference type="EnsemblMetazoa" id="Aqu2.1.29346_001">
    <property type="protein sequence ID" value="Aqu2.1.29346_001"/>
    <property type="gene ID" value="Aqu2.1.29346"/>
</dbReference>
<gene>
    <name evidence="13" type="primary">100635150</name>
</gene>
<dbReference type="OMA" id="GYLYHGF"/>
<comment type="caution">
    <text evidence="12">Lacks conserved residue(s) required for the propagation of feature annotation.</text>
</comment>
<dbReference type="InParanoid" id="A0A1X7UNW5"/>
<keyword evidence="7 12" id="KW-1133">Transmembrane helix</keyword>
<reference evidence="14" key="1">
    <citation type="journal article" date="2010" name="Nature">
        <title>The Amphimedon queenslandica genome and the evolution of animal complexity.</title>
        <authorList>
            <person name="Srivastava M."/>
            <person name="Simakov O."/>
            <person name="Chapman J."/>
            <person name="Fahey B."/>
            <person name="Gauthier M.E."/>
            <person name="Mitros T."/>
            <person name="Richards G.S."/>
            <person name="Conaco C."/>
            <person name="Dacre M."/>
            <person name="Hellsten U."/>
            <person name="Larroux C."/>
            <person name="Putnam N.H."/>
            <person name="Stanke M."/>
            <person name="Adamska M."/>
            <person name="Darling A."/>
            <person name="Degnan S.M."/>
            <person name="Oakley T.H."/>
            <person name="Plachetzki D.C."/>
            <person name="Zhai Y."/>
            <person name="Adamski M."/>
            <person name="Calcino A."/>
            <person name="Cummins S.F."/>
            <person name="Goodstein D.M."/>
            <person name="Harris C."/>
            <person name="Jackson D.J."/>
            <person name="Leys S.P."/>
            <person name="Shu S."/>
            <person name="Woodcroft B.J."/>
            <person name="Vervoort M."/>
            <person name="Kosik K.S."/>
            <person name="Manning G."/>
            <person name="Degnan B.M."/>
            <person name="Rokhsar D.S."/>
        </authorList>
    </citation>
    <scope>NUCLEOTIDE SEQUENCE [LARGE SCALE GENOMIC DNA]</scope>
</reference>
<evidence type="ECO:0000256" key="8">
    <source>
        <dbReference type="ARBA" id="ARBA00023098"/>
    </source>
</evidence>
<keyword evidence="6 12" id="KW-0276">Fatty acid metabolism</keyword>
<comment type="catalytic activity">
    <reaction evidence="11 12">
        <text>a very-long-chain acyl-CoA + malonyl-CoA + H(+) = a very-long-chain 3-oxoacyl-CoA + CO2 + CoA</text>
        <dbReference type="Rhea" id="RHEA:32727"/>
        <dbReference type="ChEBI" id="CHEBI:15378"/>
        <dbReference type="ChEBI" id="CHEBI:16526"/>
        <dbReference type="ChEBI" id="CHEBI:57287"/>
        <dbReference type="ChEBI" id="CHEBI:57384"/>
        <dbReference type="ChEBI" id="CHEBI:90725"/>
        <dbReference type="ChEBI" id="CHEBI:90736"/>
        <dbReference type="EC" id="2.3.1.199"/>
    </reaction>
</comment>
<organism evidence="13">
    <name type="scientific">Amphimedon queenslandica</name>
    <name type="common">Sponge</name>
    <dbReference type="NCBI Taxonomy" id="400682"/>
    <lineage>
        <taxon>Eukaryota</taxon>
        <taxon>Metazoa</taxon>
        <taxon>Porifera</taxon>
        <taxon>Demospongiae</taxon>
        <taxon>Heteroscleromorpha</taxon>
        <taxon>Haplosclerida</taxon>
        <taxon>Niphatidae</taxon>
        <taxon>Amphimedon</taxon>
    </lineage>
</organism>
<dbReference type="AlphaFoldDB" id="A0A1X7UNW5"/>
<dbReference type="InterPro" id="IPR002076">
    <property type="entry name" value="ELO_fam"/>
</dbReference>
<keyword evidence="9 12" id="KW-0472">Membrane</keyword>
<dbReference type="GO" id="GO:0009922">
    <property type="term" value="F:fatty acid elongase activity"/>
    <property type="evidence" value="ECO:0007669"/>
    <property type="project" value="UniProtKB-EC"/>
</dbReference>
<dbReference type="KEGG" id="aqu:100635150"/>
<feature type="transmembrane region" description="Helical" evidence="12">
    <location>
        <begin position="20"/>
        <end position="40"/>
    </location>
</feature>